<comment type="caution">
    <text evidence="4">The sequence shown here is derived from an EMBL/GenBank/DDBJ whole genome shotgun (WGS) entry which is preliminary data.</text>
</comment>
<dbReference type="RefSeq" id="WP_183626606.1">
    <property type="nucleotide sequence ID" value="NZ_JACIDX010000010.1"/>
</dbReference>
<dbReference type="Gene3D" id="1.25.40.10">
    <property type="entry name" value="Tetratricopeptide repeat domain"/>
    <property type="match status" value="1"/>
</dbReference>
<dbReference type="SMART" id="SM00028">
    <property type="entry name" value="TPR"/>
    <property type="match status" value="3"/>
</dbReference>
<evidence type="ECO:0000313" key="5">
    <source>
        <dbReference type="Proteomes" id="UP000548867"/>
    </source>
</evidence>
<evidence type="ECO:0000256" key="2">
    <source>
        <dbReference type="SAM" id="SignalP"/>
    </source>
</evidence>
<proteinExistence type="predicted"/>
<dbReference type="Pfam" id="PF03704">
    <property type="entry name" value="BTAD"/>
    <property type="match status" value="1"/>
</dbReference>
<sequence length="241" mass="25523">MRKTGKRIWLLLAGYAVSAAGVLAVPAQAADLAAPVTMAAAVQVESPSTSMALSPVAAAMDLMRSGRSADALALLEPAMGKLQGMSKGSARPYCQHDGSVARGVRVLDSDLCDALYLRAFALTELGRRTDAVEALEQLTQLSPDYPRYFVELAYAYRASGDKAGAMETYRHAAELASAPGQQKYRAAALRGIGNLLVDKGDLEGGEKAYRDSLSDDPQNKVALGELQYIARKRAASEQKGG</sequence>
<keyword evidence="1" id="KW-0802">TPR repeat</keyword>
<dbReference type="InterPro" id="IPR005158">
    <property type="entry name" value="BTAD"/>
</dbReference>
<feature type="signal peptide" evidence="2">
    <location>
        <begin position="1"/>
        <end position="29"/>
    </location>
</feature>
<protein>
    <submittedName>
        <fullName evidence="4">Tetratricopeptide (TPR) repeat protein</fullName>
    </submittedName>
</protein>
<feature type="repeat" description="TPR" evidence="1">
    <location>
        <begin position="186"/>
        <end position="219"/>
    </location>
</feature>
<gene>
    <name evidence="4" type="ORF">GGR38_002871</name>
</gene>
<dbReference type="InterPro" id="IPR019734">
    <property type="entry name" value="TPR_rpt"/>
</dbReference>
<dbReference type="EMBL" id="JACIDX010000010">
    <property type="protein sequence ID" value="MBB3955915.1"/>
    <property type="molecule type" value="Genomic_DNA"/>
</dbReference>
<evidence type="ECO:0000313" key="4">
    <source>
        <dbReference type="EMBL" id="MBB3955915.1"/>
    </source>
</evidence>
<dbReference type="Proteomes" id="UP000548867">
    <property type="component" value="Unassembled WGS sequence"/>
</dbReference>
<accession>A0A7W6G787</accession>
<dbReference type="SUPFAM" id="SSF48452">
    <property type="entry name" value="TPR-like"/>
    <property type="match status" value="1"/>
</dbReference>
<organism evidence="4 5">
    <name type="scientific">Novosphingobium sediminicola</name>
    <dbReference type="NCBI Taxonomy" id="563162"/>
    <lineage>
        <taxon>Bacteria</taxon>
        <taxon>Pseudomonadati</taxon>
        <taxon>Pseudomonadota</taxon>
        <taxon>Alphaproteobacteria</taxon>
        <taxon>Sphingomonadales</taxon>
        <taxon>Sphingomonadaceae</taxon>
        <taxon>Novosphingobium</taxon>
    </lineage>
</organism>
<keyword evidence="2" id="KW-0732">Signal</keyword>
<dbReference type="InterPro" id="IPR011990">
    <property type="entry name" value="TPR-like_helical_dom_sf"/>
</dbReference>
<evidence type="ECO:0000259" key="3">
    <source>
        <dbReference type="Pfam" id="PF03704"/>
    </source>
</evidence>
<evidence type="ECO:0000256" key="1">
    <source>
        <dbReference type="PROSITE-ProRule" id="PRU00339"/>
    </source>
</evidence>
<feature type="domain" description="Bacterial transcriptional activator" evidence="3">
    <location>
        <begin position="56"/>
        <end position="174"/>
    </location>
</feature>
<keyword evidence="5" id="KW-1185">Reference proteome</keyword>
<dbReference type="AlphaFoldDB" id="A0A7W6G787"/>
<reference evidence="4 5" key="1">
    <citation type="submission" date="2020-08" db="EMBL/GenBank/DDBJ databases">
        <title>Genomic Encyclopedia of Type Strains, Phase IV (KMG-IV): sequencing the most valuable type-strain genomes for metagenomic binning, comparative biology and taxonomic classification.</title>
        <authorList>
            <person name="Goeker M."/>
        </authorList>
    </citation>
    <scope>NUCLEOTIDE SEQUENCE [LARGE SCALE GENOMIC DNA]</scope>
    <source>
        <strain evidence="4 5">DSM 27057</strain>
    </source>
</reference>
<dbReference type="PROSITE" id="PS50005">
    <property type="entry name" value="TPR"/>
    <property type="match status" value="1"/>
</dbReference>
<name>A0A7W6G787_9SPHN</name>
<feature type="chain" id="PRO_5031556692" evidence="2">
    <location>
        <begin position="30"/>
        <end position="241"/>
    </location>
</feature>